<dbReference type="AlphaFoldDB" id="A0A839QU38"/>
<dbReference type="InterPro" id="IPR000281">
    <property type="entry name" value="HTH_RpiR"/>
</dbReference>
<keyword evidence="7" id="KW-1185">Reference proteome</keyword>
<dbReference type="PANTHER" id="PTHR30514">
    <property type="entry name" value="GLUCOKINASE"/>
    <property type="match status" value="1"/>
</dbReference>
<evidence type="ECO:0000313" key="7">
    <source>
        <dbReference type="Proteomes" id="UP000568050"/>
    </source>
</evidence>
<evidence type="ECO:0000256" key="2">
    <source>
        <dbReference type="ARBA" id="ARBA00023125"/>
    </source>
</evidence>
<proteinExistence type="predicted"/>
<dbReference type="PROSITE" id="PS51071">
    <property type="entry name" value="HTH_RPIR"/>
    <property type="match status" value="1"/>
</dbReference>
<dbReference type="GO" id="GO:1901135">
    <property type="term" value="P:carbohydrate derivative metabolic process"/>
    <property type="evidence" value="ECO:0007669"/>
    <property type="project" value="InterPro"/>
</dbReference>
<keyword evidence="3" id="KW-0804">Transcription</keyword>
<dbReference type="Pfam" id="PF01380">
    <property type="entry name" value="SIS"/>
    <property type="match status" value="1"/>
</dbReference>
<dbReference type="PANTHER" id="PTHR30514:SF1">
    <property type="entry name" value="HTH-TYPE TRANSCRIPTIONAL REGULATOR HEXR-RELATED"/>
    <property type="match status" value="1"/>
</dbReference>
<dbReference type="SUPFAM" id="SSF53697">
    <property type="entry name" value="SIS domain"/>
    <property type="match status" value="1"/>
</dbReference>
<evidence type="ECO:0000256" key="1">
    <source>
        <dbReference type="ARBA" id="ARBA00023015"/>
    </source>
</evidence>
<dbReference type="GO" id="GO:0097367">
    <property type="term" value="F:carbohydrate derivative binding"/>
    <property type="evidence" value="ECO:0007669"/>
    <property type="project" value="InterPro"/>
</dbReference>
<dbReference type="InterPro" id="IPR009057">
    <property type="entry name" value="Homeodomain-like_sf"/>
</dbReference>
<dbReference type="RefSeq" id="WP_343064033.1">
    <property type="nucleotide sequence ID" value="NZ_CBCSFZ010000002.1"/>
</dbReference>
<dbReference type="Proteomes" id="UP000568050">
    <property type="component" value="Unassembled WGS sequence"/>
</dbReference>
<dbReference type="CDD" id="cd05013">
    <property type="entry name" value="SIS_RpiR"/>
    <property type="match status" value="1"/>
</dbReference>
<keyword evidence="1" id="KW-0805">Transcription regulation</keyword>
<evidence type="ECO:0000259" key="5">
    <source>
        <dbReference type="PROSITE" id="PS51464"/>
    </source>
</evidence>
<gene>
    <name evidence="6" type="ORF">FHX50_000617</name>
</gene>
<protein>
    <submittedName>
        <fullName evidence="6">DNA-binding MurR/RpiR family transcriptional regulator</fullName>
    </submittedName>
</protein>
<dbReference type="SUPFAM" id="SSF46689">
    <property type="entry name" value="Homeodomain-like"/>
    <property type="match status" value="1"/>
</dbReference>
<evidence type="ECO:0000313" key="6">
    <source>
        <dbReference type="EMBL" id="MBB3022369.1"/>
    </source>
</evidence>
<accession>A0A839QU38</accession>
<dbReference type="PROSITE" id="PS51464">
    <property type="entry name" value="SIS"/>
    <property type="match status" value="1"/>
</dbReference>
<dbReference type="GO" id="GO:0003700">
    <property type="term" value="F:DNA-binding transcription factor activity"/>
    <property type="evidence" value="ECO:0007669"/>
    <property type="project" value="InterPro"/>
</dbReference>
<organism evidence="6 7">
    <name type="scientific">Helcobacillus massiliensis</name>
    <dbReference type="NCBI Taxonomy" id="521392"/>
    <lineage>
        <taxon>Bacteria</taxon>
        <taxon>Bacillati</taxon>
        <taxon>Actinomycetota</taxon>
        <taxon>Actinomycetes</taxon>
        <taxon>Micrococcales</taxon>
        <taxon>Dermabacteraceae</taxon>
        <taxon>Helcobacillus</taxon>
    </lineage>
</organism>
<evidence type="ECO:0000259" key="4">
    <source>
        <dbReference type="PROSITE" id="PS51071"/>
    </source>
</evidence>
<dbReference type="GO" id="GO:0003677">
    <property type="term" value="F:DNA binding"/>
    <property type="evidence" value="ECO:0007669"/>
    <property type="project" value="UniProtKB-KW"/>
</dbReference>
<dbReference type="InterPro" id="IPR036388">
    <property type="entry name" value="WH-like_DNA-bd_sf"/>
</dbReference>
<evidence type="ECO:0000256" key="3">
    <source>
        <dbReference type="ARBA" id="ARBA00023163"/>
    </source>
</evidence>
<feature type="domain" description="SIS" evidence="5">
    <location>
        <begin position="139"/>
        <end position="279"/>
    </location>
</feature>
<dbReference type="InterPro" id="IPR001347">
    <property type="entry name" value="SIS_dom"/>
</dbReference>
<feature type="domain" description="HTH rpiR-type" evidence="4">
    <location>
        <begin position="7"/>
        <end position="83"/>
    </location>
</feature>
<dbReference type="InterPro" id="IPR035472">
    <property type="entry name" value="RpiR-like_SIS"/>
</dbReference>
<reference evidence="6 7" key="1">
    <citation type="submission" date="2020-08" db="EMBL/GenBank/DDBJ databases">
        <title>Sequencing the genomes of 1000 actinobacteria strains.</title>
        <authorList>
            <person name="Klenk H.-P."/>
        </authorList>
    </citation>
    <scope>NUCLEOTIDE SEQUENCE [LARGE SCALE GENOMIC DNA]</scope>
    <source>
        <strain evidence="6 7">DSM 23040</strain>
    </source>
</reference>
<dbReference type="InterPro" id="IPR046348">
    <property type="entry name" value="SIS_dom_sf"/>
</dbReference>
<keyword evidence="2 6" id="KW-0238">DNA-binding</keyword>
<sequence length="299" mass="31162">MHDQHRPSVLRLIRDARPTLPPAVDRVARLLLADPSAAAAMTISKVAREAGSSEASAVRLARELRLSGYRELRSMLRTEIAFNEGRTASFAGDAQAQMLGNDLSASDTLAETVAKIAFADARAVQDTADQLDLDALGRAVDTLASAQRIVTFGVGASAFAALDLQQKLARIGRSAVAFTDVHQGLPGVALLDGDDAAVIVSHSGFTTDAIDVLAAAKRAGVRTVGVTNAGRSPLSEGAGVVLLTAAQESEMRSGATASRIAQLSVVDMLFIATAQRDIESARSALSRTYLAISRGRSAG</sequence>
<dbReference type="EMBL" id="JACHWP010000001">
    <property type="protein sequence ID" value="MBB3022369.1"/>
    <property type="molecule type" value="Genomic_DNA"/>
</dbReference>
<name>A0A839QU38_9MICO</name>
<comment type="caution">
    <text evidence="6">The sequence shown here is derived from an EMBL/GenBank/DDBJ whole genome shotgun (WGS) entry which is preliminary data.</text>
</comment>
<dbReference type="Gene3D" id="3.40.50.10490">
    <property type="entry name" value="Glucose-6-phosphate isomerase like protein, domain 1"/>
    <property type="match status" value="1"/>
</dbReference>
<dbReference type="InterPro" id="IPR047640">
    <property type="entry name" value="RpiR-like"/>
</dbReference>
<dbReference type="Gene3D" id="1.10.10.10">
    <property type="entry name" value="Winged helix-like DNA-binding domain superfamily/Winged helix DNA-binding domain"/>
    <property type="match status" value="1"/>
</dbReference>
<dbReference type="Pfam" id="PF01418">
    <property type="entry name" value="HTH_6"/>
    <property type="match status" value="1"/>
</dbReference>